<name>A0A976YF77_9CAUD</name>
<dbReference type="PANTHER" id="PTHR22916:SF3">
    <property type="entry name" value="UDP-GLCNAC:BETAGAL BETA-1,3-N-ACETYLGLUCOSAMINYLTRANSFERASE-LIKE PROTEIN 1"/>
    <property type="match status" value="1"/>
</dbReference>
<proteinExistence type="predicted"/>
<protein>
    <submittedName>
        <fullName evidence="2">Glycosyltransferase</fullName>
    </submittedName>
</protein>
<dbReference type="GO" id="GO:0016758">
    <property type="term" value="F:hexosyltransferase activity"/>
    <property type="evidence" value="ECO:0007669"/>
    <property type="project" value="UniProtKB-ARBA"/>
</dbReference>
<evidence type="ECO:0000313" key="3">
    <source>
        <dbReference type="Proteomes" id="UP001156973"/>
    </source>
</evidence>
<accession>A0A976YF77</accession>
<sequence>MGVKFSNTYTLTDSQRKKAETMGITEAEMIRILARANELECPDVSVIIPVYNGEKYIKECLESVKKQTFQNYEIIVVDDGSTDRTLDILTKIDDITVLIKPNGGTGSALNTGIRNAKGSWIKWLSADDVMYDDCLEIMVRHAQTTPLNNNVIFYSHYDIIDEHGKVFANFREPDHDTSQLWNFFFGNGSTSLIHRDVFEKIGGFAEIKHSEDYEFWLRATSKGVKMILVPEYTVKYRRHPDQLTNKIGGSLDTEIKNSVRNGKPFVFPSISKREHRGS</sequence>
<dbReference type="InterPro" id="IPR001173">
    <property type="entry name" value="Glyco_trans_2-like"/>
</dbReference>
<reference evidence="2 3" key="1">
    <citation type="submission" date="2022-05" db="EMBL/GenBank/DDBJ databases">
        <title>Diverse viruses of marine archaea discovered using metagenomics.</title>
        <authorList>
            <person name="Zhou Y."/>
        </authorList>
    </citation>
    <scope>NUCLEOTIDE SEQUENCE [LARGE SCALE GENOMIC DNA]</scope>
    <source>
        <strain evidence="2">YSH_922147</strain>
    </source>
</reference>
<organism evidence="2 3">
    <name type="scientific">Nitrososphaeria virus YSH_922147</name>
    <dbReference type="NCBI Taxonomy" id="3071323"/>
    <lineage>
        <taxon>Viruses</taxon>
        <taxon>Duplodnaviria</taxon>
        <taxon>Heunggongvirae</taxon>
        <taxon>Uroviricota</taxon>
        <taxon>Caudoviricetes</taxon>
        <taxon>Juravirales</taxon>
        <taxon>Yangangviridae</taxon>
        <taxon>Mathaucavirus</taxon>
        <taxon>Mathaucavirus yangshanense</taxon>
    </lineage>
</organism>
<evidence type="ECO:0000313" key="2">
    <source>
        <dbReference type="EMBL" id="UVF62439.1"/>
    </source>
</evidence>
<dbReference type="InterPro" id="IPR029044">
    <property type="entry name" value="Nucleotide-diphossugar_trans"/>
</dbReference>
<dbReference type="EMBL" id="ON649701">
    <property type="protein sequence ID" value="UVF62439.1"/>
    <property type="molecule type" value="Genomic_DNA"/>
</dbReference>
<dbReference type="Pfam" id="PF00535">
    <property type="entry name" value="Glycos_transf_2"/>
    <property type="match status" value="1"/>
</dbReference>
<dbReference type="Proteomes" id="UP001156973">
    <property type="component" value="Segment"/>
</dbReference>
<dbReference type="KEGG" id="vg:80544990"/>
<dbReference type="SUPFAM" id="SSF53448">
    <property type="entry name" value="Nucleotide-diphospho-sugar transferases"/>
    <property type="match status" value="1"/>
</dbReference>
<dbReference type="Gene3D" id="3.90.550.10">
    <property type="entry name" value="Spore Coat Polysaccharide Biosynthesis Protein SpsA, Chain A"/>
    <property type="match status" value="1"/>
</dbReference>
<dbReference type="PANTHER" id="PTHR22916">
    <property type="entry name" value="GLYCOSYLTRANSFERASE"/>
    <property type="match status" value="1"/>
</dbReference>
<evidence type="ECO:0000259" key="1">
    <source>
        <dbReference type="Pfam" id="PF00535"/>
    </source>
</evidence>
<feature type="domain" description="Glycosyltransferase 2-like" evidence="1">
    <location>
        <begin position="45"/>
        <end position="202"/>
    </location>
</feature>
<keyword evidence="3" id="KW-1185">Reference proteome</keyword>